<dbReference type="SUPFAM" id="SSF48498">
    <property type="entry name" value="Tetracyclin repressor-like, C-terminal domain"/>
    <property type="match status" value="1"/>
</dbReference>
<gene>
    <name evidence="3" type="ORF">MNBD_ALPHA08-1057</name>
</gene>
<dbReference type="PRINTS" id="PR00455">
    <property type="entry name" value="HTHTETR"/>
</dbReference>
<dbReference type="Pfam" id="PF08362">
    <property type="entry name" value="TetR_C_3"/>
    <property type="match status" value="1"/>
</dbReference>
<accession>A0A3B0R8L4</accession>
<dbReference type="InterPro" id="IPR001647">
    <property type="entry name" value="HTH_TetR"/>
</dbReference>
<dbReference type="GO" id="GO:0000976">
    <property type="term" value="F:transcription cis-regulatory region binding"/>
    <property type="evidence" value="ECO:0007669"/>
    <property type="project" value="TreeGrafter"/>
</dbReference>
<keyword evidence="1" id="KW-0238">DNA-binding</keyword>
<dbReference type="InterPro" id="IPR050109">
    <property type="entry name" value="HTH-type_TetR-like_transc_reg"/>
</dbReference>
<dbReference type="EMBL" id="UOEC01000047">
    <property type="protein sequence ID" value="VAV88539.1"/>
    <property type="molecule type" value="Genomic_DNA"/>
</dbReference>
<evidence type="ECO:0000256" key="1">
    <source>
        <dbReference type="ARBA" id="ARBA00023125"/>
    </source>
</evidence>
<evidence type="ECO:0000313" key="3">
    <source>
        <dbReference type="EMBL" id="VAV88539.1"/>
    </source>
</evidence>
<dbReference type="PANTHER" id="PTHR30055">
    <property type="entry name" value="HTH-TYPE TRANSCRIPTIONAL REGULATOR RUTR"/>
    <property type="match status" value="1"/>
</dbReference>
<dbReference type="Gene3D" id="1.10.357.10">
    <property type="entry name" value="Tetracycline Repressor, domain 2"/>
    <property type="match status" value="1"/>
</dbReference>
<protein>
    <submittedName>
        <fullName evidence="3">Transcriptional regulator of pyrimidine catabolism (TetR family)</fullName>
    </submittedName>
</protein>
<dbReference type="InterPro" id="IPR036271">
    <property type="entry name" value="Tet_transcr_reg_TetR-rel_C_sf"/>
</dbReference>
<dbReference type="AlphaFoldDB" id="A0A3B0R8L4"/>
<name>A0A3B0R8L4_9ZZZZ</name>
<organism evidence="3">
    <name type="scientific">hydrothermal vent metagenome</name>
    <dbReference type="NCBI Taxonomy" id="652676"/>
    <lineage>
        <taxon>unclassified sequences</taxon>
        <taxon>metagenomes</taxon>
        <taxon>ecological metagenomes</taxon>
    </lineage>
</organism>
<evidence type="ECO:0000259" key="2">
    <source>
        <dbReference type="PROSITE" id="PS50977"/>
    </source>
</evidence>
<dbReference type="SUPFAM" id="SSF46689">
    <property type="entry name" value="Homeodomain-like"/>
    <property type="match status" value="1"/>
</dbReference>
<reference evidence="3" key="1">
    <citation type="submission" date="2018-06" db="EMBL/GenBank/DDBJ databases">
        <authorList>
            <person name="Zhirakovskaya E."/>
        </authorList>
    </citation>
    <scope>NUCLEOTIDE SEQUENCE</scope>
</reference>
<dbReference type="PANTHER" id="PTHR30055:SF196">
    <property type="entry name" value="HTH-TYPE TRANSCRIPTIONAL REGULATOR RUTR"/>
    <property type="match status" value="1"/>
</dbReference>
<dbReference type="InterPro" id="IPR009057">
    <property type="entry name" value="Homeodomain-like_sf"/>
</dbReference>
<proteinExistence type="predicted"/>
<sequence length="212" mass="24360">MTDTKQSKIQSKIQRKNRQKIMDAALEVFSTYGFRGSTIEQIAKAAEMSKSSVFYYFSSKTEIYVELLSETLQEWLEPLTQLDPKGDPALEIWAYVERKIDLSRLRPRESRLFANEILHGAPNIMDILTGELKDLIDEKCAVIQTWIDQGRLASVSPYHLIFMIWGSTQHYADFEVQVGTLVGDDRDQCFVDAHQTLKTIFLNGLNPLQNQH</sequence>
<dbReference type="Gene3D" id="1.10.10.60">
    <property type="entry name" value="Homeodomain-like"/>
    <property type="match status" value="1"/>
</dbReference>
<dbReference type="Pfam" id="PF00440">
    <property type="entry name" value="TetR_N"/>
    <property type="match status" value="1"/>
</dbReference>
<dbReference type="GO" id="GO:0003700">
    <property type="term" value="F:DNA-binding transcription factor activity"/>
    <property type="evidence" value="ECO:0007669"/>
    <property type="project" value="TreeGrafter"/>
</dbReference>
<dbReference type="PROSITE" id="PS50977">
    <property type="entry name" value="HTH_TETR_2"/>
    <property type="match status" value="1"/>
</dbReference>
<dbReference type="GO" id="GO:0045892">
    <property type="term" value="P:negative regulation of DNA-templated transcription"/>
    <property type="evidence" value="ECO:0007669"/>
    <property type="project" value="InterPro"/>
</dbReference>
<feature type="domain" description="HTH tetR-type" evidence="2">
    <location>
        <begin position="15"/>
        <end position="75"/>
    </location>
</feature>
<dbReference type="InterPro" id="IPR013573">
    <property type="entry name" value="Tscrpt_reg_YcdC_C"/>
</dbReference>